<keyword evidence="7" id="KW-0997">Cell inner membrane</keyword>
<dbReference type="Pfam" id="PF00403">
    <property type="entry name" value="HMA"/>
    <property type="match status" value="1"/>
</dbReference>
<name>A0A538UBC1_UNCEI</name>
<dbReference type="InterPro" id="IPR003457">
    <property type="entry name" value="Transprt_MerT"/>
</dbReference>
<evidence type="ECO:0000256" key="9">
    <source>
        <dbReference type="ARBA" id="ARBA00022723"/>
    </source>
</evidence>
<evidence type="ECO:0000256" key="4">
    <source>
        <dbReference type="ARBA" id="ARBA00022448"/>
    </source>
</evidence>
<proteinExistence type="inferred from homology"/>
<comment type="function">
    <text evidence="14">Involved in mercury resistance. Probably transfers a mercuric ion from the periplasmic Hg(2+)-binding protein MerP to the cytoplasmic mercuric reductase MerA.</text>
</comment>
<dbReference type="InterPro" id="IPR017969">
    <property type="entry name" value="Heavy-metal-associated_CS"/>
</dbReference>
<dbReference type="Proteomes" id="UP000319771">
    <property type="component" value="Unassembled WGS sequence"/>
</dbReference>
<dbReference type="EMBL" id="VBPB01000079">
    <property type="protein sequence ID" value="TMQ73195.1"/>
    <property type="molecule type" value="Genomic_DNA"/>
</dbReference>
<keyword evidence="6" id="KW-1003">Cell membrane</keyword>
<evidence type="ECO:0000256" key="12">
    <source>
        <dbReference type="ARBA" id="ARBA00023136"/>
    </source>
</evidence>
<accession>A0A538UBC1</accession>
<comment type="subcellular location">
    <subcellularLocation>
        <location evidence="1">Cell inner membrane</location>
        <topology evidence="1">Multi-pass membrane protein</topology>
    </subcellularLocation>
</comment>
<feature type="domain" description="HMA" evidence="16">
    <location>
        <begin position="206"/>
        <end position="271"/>
    </location>
</feature>
<evidence type="ECO:0000256" key="6">
    <source>
        <dbReference type="ARBA" id="ARBA00022475"/>
    </source>
</evidence>
<dbReference type="GO" id="GO:0046872">
    <property type="term" value="F:metal ion binding"/>
    <property type="evidence" value="ECO:0007669"/>
    <property type="project" value="UniProtKB-KW"/>
</dbReference>
<protein>
    <recommendedName>
        <fullName evidence="3">Mercuric transport protein MerT</fullName>
    </recommendedName>
    <alternativeName>
        <fullName evidence="13">Mercury ion transport protein</fullName>
    </alternativeName>
</protein>
<evidence type="ECO:0000256" key="13">
    <source>
        <dbReference type="ARBA" id="ARBA00030934"/>
    </source>
</evidence>
<dbReference type="Gene3D" id="1.10.287.910">
    <property type="entry name" value="bacterial mercury transporter, merf"/>
    <property type="match status" value="1"/>
</dbReference>
<evidence type="ECO:0000256" key="8">
    <source>
        <dbReference type="ARBA" id="ARBA00022692"/>
    </source>
</evidence>
<keyword evidence="10" id="KW-0476">Mercury</keyword>
<evidence type="ECO:0000256" key="10">
    <source>
        <dbReference type="ARBA" id="ARBA00022914"/>
    </source>
</evidence>
<evidence type="ECO:0000313" key="17">
    <source>
        <dbReference type="EMBL" id="TMQ73195.1"/>
    </source>
</evidence>
<dbReference type="InterPro" id="IPR006121">
    <property type="entry name" value="HMA_dom"/>
</dbReference>
<evidence type="ECO:0000256" key="1">
    <source>
        <dbReference type="ARBA" id="ARBA00004429"/>
    </source>
</evidence>
<feature type="transmembrane region" description="Helical" evidence="15">
    <location>
        <begin position="127"/>
        <end position="144"/>
    </location>
</feature>
<evidence type="ECO:0000313" key="18">
    <source>
        <dbReference type="Proteomes" id="UP000319771"/>
    </source>
</evidence>
<sequence>MFGPASTTRSAVECMAVRDPRPAPSSSERYGREQAGERNCLQRRCEAAARARRHRRVRDLPRCVRRRILAGSCEPDPEGNMRDRPVLFGSLAAGLLASACCIGPLLLGAIGLGSIGLGAWLAPARPWFLGLTAVLLGIGFYLAYRPVRASACEPGQSCEAPKGRRSQRIILWSVTLVAAGLATYPSWGARRSDAPATAGPYDSTANVVTLEVTGMTCEACEAEIERGLMAVPGVVRATVDYEQSRAEIVSSAALDPRDLISAVEKTGYEALTVLPTQSDVPKGTRSGLSGQWRGSLTVGEDGKTAELVVDLAIVAGRWSGQFDLPDFGVEDYPVDVAVAGPKVTLQLSAAQIEFVGEFKEAGNALAGLAETRGNRDSLVLRRVGGAQLSEEFLRLEAVSEDSTRAEPLSASGAELRKRFNQDKAFTRLLMLLSPT</sequence>
<keyword evidence="9" id="KW-0479">Metal-binding</keyword>
<comment type="similarity">
    <text evidence="2">Belongs to the MerT family.</text>
</comment>
<dbReference type="SUPFAM" id="SSF55008">
    <property type="entry name" value="HMA, heavy metal-associated domain"/>
    <property type="match status" value="1"/>
</dbReference>
<keyword evidence="12 15" id="KW-0472">Membrane</keyword>
<dbReference type="CDD" id="cd00371">
    <property type="entry name" value="HMA"/>
    <property type="match status" value="1"/>
</dbReference>
<dbReference type="Gene3D" id="3.30.70.100">
    <property type="match status" value="1"/>
</dbReference>
<evidence type="ECO:0000256" key="14">
    <source>
        <dbReference type="ARBA" id="ARBA00045720"/>
    </source>
</evidence>
<organism evidence="17 18">
    <name type="scientific">Eiseniibacteriota bacterium</name>
    <dbReference type="NCBI Taxonomy" id="2212470"/>
    <lineage>
        <taxon>Bacteria</taxon>
        <taxon>Candidatus Eiseniibacteriota</taxon>
    </lineage>
</organism>
<evidence type="ECO:0000256" key="2">
    <source>
        <dbReference type="ARBA" id="ARBA00008224"/>
    </source>
</evidence>
<dbReference type="PROSITE" id="PS01047">
    <property type="entry name" value="HMA_1"/>
    <property type="match status" value="1"/>
</dbReference>
<keyword evidence="8 15" id="KW-0812">Transmembrane</keyword>
<evidence type="ECO:0000259" key="16">
    <source>
        <dbReference type="PROSITE" id="PS50846"/>
    </source>
</evidence>
<comment type="caution">
    <text evidence="17">The sequence shown here is derived from an EMBL/GenBank/DDBJ whole genome shotgun (WGS) entry which is preliminary data.</text>
</comment>
<dbReference type="PROSITE" id="PS50846">
    <property type="entry name" value="HMA_2"/>
    <property type="match status" value="1"/>
</dbReference>
<keyword evidence="5" id="KW-0475">Mercuric resistance</keyword>
<dbReference type="GO" id="GO:0005886">
    <property type="term" value="C:plasma membrane"/>
    <property type="evidence" value="ECO:0007669"/>
    <property type="project" value="UniProtKB-SubCell"/>
</dbReference>
<keyword evidence="11 15" id="KW-1133">Transmembrane helix</keyword>
<evidence type="ECO:0000256" key="7">
    <source>
        <dbReference type="ARBA" id="ARBA00022519"/>
    </source>
</evidence>
<dbReference type="AlphaFoldDB" id="A0A538UBC1"/>
<evidence type="ECO:0000256" key="5">
    <source>
        <dbReference type="ARBA" id="ARBA00022466"/>
    </source>
</evidence>
<keyword evidence="4" id="KW-0813">Transport</keyword>
<gene>
    <name evidence="17" type="ORF">E6K81_05405</name>
</gene>
<feature type="transmembrane region" description="Helical" evidence="15">
    <location>
        <begin position="169"/>
        <end position="187"/>
    </location>
</feature>
<dbReference type="Pfam" id="PF02411">
    <property type="entry name" value="MerT"/>
    <property type="match status" value="1"/>
</dbReference>
<dbReference type="GO" id="GO:0015097">
    <property type="term" value="F:mercury ion transmembrane transporter activity"/>
    <property type="evidence" value="ECO:0007669"/>
    <property type="project" value="InterPro"/>
</dbReference>
<reference evidence="17 18" key="1">
    <citation type="journal article" date="2019" name="Nat. Microbiol.">
        <title>Mediterranean grassland soil C-N compound turnover is dependent on rainfall and depth, and is mediated by genomically divergent microorganisms.</title>
        <authorList>
            <person name="Diamond S."/>
            <person name="Andeer P.F."/>
            <person name="Li Z."/>
            <person name="Crits-Christoph A."/>
            <person name="Burstein D."/>
            <person name="Anantharaman K."/>
            <person name="Lane K.R."/>
            <person name="Thomas B.C."/>
            <person name="Pan C."/>
            <person name="Northen T.R."/>
            <person name="Banfield J.F."/>
        </authorList>
    </citation>
    <scope>NUCLEOTIDE SEQUENCE [LARGE SCALE GENOMIC DNA]</scope>
    <source>
        <strain evidence="17">WS_11</strain>
    </source>
</reference>
<dbReference type="FunFam" id="3.30.70.100:FF:000001">
    <property type="entry name" value="ATPase copper transporting beta"/>
    <property type="match status" value="1"/>
</dbReference>
<dbReference type="InterPro" id="IPR036163">
    <property type="entry name" value="HMA_dom_sf"/>
</dbReference>
<evidence type="ECO:0000256" key="15">
    <source>
        <dbReference type="SAM" id="Phobius"/>
    </source>
</evidence>
<feature type="transmembrane region" description="Helical" evidence="15">
    <location>
        <begin position="91"/>
        <end position="121"/>
    </location>
</feature>
<evidence type="ECO:0000256" key="3">
    <source>
        <dbReference type="ARBA" id="ARBA00017053"/>
    </source>
</evidence>
<evidence type="ECO:0000256" key="11">
    <source>
        <dbReference type="ARBA" id="ARBA00022989"/>
    </source>
</evidence>